<keyword evidence="1" id="KW-0597">Phosphoprotein</keyword>
<dbReference type="Proteomes" id="UP000002572">
    <property type="component" value="Chromosome"/>
</dbReference>
<evidence type="ECO:0000256" key="1">
    <source>
        <dbReference type="PROSITE-ProRule" id="PRU00169"/>
    </source>
</evidence>
<dbReference type="InterPro" id="IPR001789">
    <property type="entry name" value="Sig_transdc_resp-reg_receiver"/>
</dbReference>
<evidence type="ECO:0000313" key="3">
    <source>
        <dbReference type="EMBL" id="ADU67175.1"/>
    </source>
</evidence>
<evidence type="ECO:0000259" key="2">
    <source>
        <dbReference type="PROSITE" id="PS50110"/>
    </source>
</evidence>
<name>E6W596_DESIS</name>
<dbReference type="SUPFAM" id="SSF52172">
    <property type="entry name" value="CheY-like"/>
    <property type="match status" value="1"/>
</dbReference>
<dbReference type="GO" id="GO:0000160">
    <property type="term" value="P:phosphorelay signal transduction system"/>
    <property type="evidence" value="ECO:0007669"/>
    <property type="project" value="InterPro"/>
</dbReference>
<gene>
    <name evidence="3" type="ordered locus">Selin_2460</name>
</gene>
<dbReference type="PROSITE" id="PS50110">
    <property type="entry name" value="RESPONSE_REGULATORY"/>
    <property type="match status" value="1"/>
</dbReference>
<dbReference type="InterPro" id="IPR011006">
    <property type="entry name" value="CheY-like_superfamily"/>
</dbReference>
<dbReference type="eggNOG" id="COG2204">
    <property type="taxonomic scope" value="Bacteria"/>
</dbReference>
<dbReference type="OrthoDB" id="109585at2"/>
<protein>
    <submittedName>
        <fullName evidence="3">Response regulator receiver</fullName>
    </submittedName>
</protein>
<keyword evidence="4" id="KW-1185">Reference proteome</keyword>
<sequence length="385" mass="42984">MRPIVVADQSPSLRKLFELTFSEEYEVLFADNAKGLSETVEEKDPGIVFLDADFVADQDELQALIQSISTVPVVLLRGEFSEVESLEGISREIKKPFDPDELIQCYDELVTSAAGASSDFDDLFSSIGTNSLDEEVSKEINDLFRPDSAEASGDLDIENLDMEIDSETAHELEGLLESQDGSLDELLGEEALETEDDEVSEKSNNFGADQEISMDDIDLENLDDVLDSMGDVAVALPEEGGTDPLDDAFADMDDLSADATLDALKDAQDSDDENPYLNVEEPEEIRPEPAAARGSGDHHVRLTDLQLTIPESFTPKVYFPEPKGDFSELRFVVDRSYIEDFLRHNLREHLRELLSEQIQDMLPEIARQVVEEELERLKQIKIDDI</sequence>
<reference evidence="3 4" key="1">
    <citation type="submission" date="2010-12" db="EMBL/GenBank/DDBJ databases">
        <title>Complete sequence of Desulfurispirillum indicum S5.</title>
        <authorList>
            <consortium name="US DOE Joint Genome Institute"/>
            <person name="Lucas S."/>
            <person name="Copeland A."/>
            <person name="Lapidus A."/>
            <person name="Cheng J.-F."/>
            <person name="Goodwin L."/>
            <person name="Pitluck S."/>
            <person name="Chertkov O."/>
            <person name="Held B."/>
            <person name="Detter J.C."/>
            <person name="Han C."/>
            <person name="Tapia R."/>
            <person name="Land M."/>
            <person name="Hauser L."/>
            <person name="Kyrpides N."/>
            <person name="Ivanova N."/>
            <person name="Mikhailova N."/>
            <person name="Haggblom M."/>
            <person name="Rauschenbach I."/>
            <person name="Bini E."/>
            <person name="Woyke T."/>
        </authorList>
    </citation>
    <scope>NUCLEOTIDE SEQUENCE [LARGE SCALE GENOMIC DNA]</scope>
    <source>
        <strain evidence="4">ATCC BAA-1389 / DSM 22839 / S5</strain>
    </source>
</reference>
<dbReference type="HOGENOM" id="CLU_717144_0_0_0"/>
<proteinExistence type="predicted"/>
<evidence type="ECO:0000313" key="4">
    <source>
        <dbReference type="Proteomes" id="UP000002572"/>
    </source>
</evidence>
<feature type="modified residue" description="4-aspartylphosphate" evidence="1">
    <location>
        <position position="51"/>
    </location>
</feature>
<organism evidence="3 4">
    <name type="scientific">Desulfurispirillum indicum (strain ATCC BAA-1389 / DSM 22839 / S5)</name>
    <dbReference type="NCBI Taxonomy" id="653733"/>
    <lineage>
        <taxon>Bacteria</taxon>
        <taxon>Pseudomonadati</taxon>
        <taxon>Chrysiogenota</taxon>
        <taxon>Chrysiogenia</taxon>
        <taxon>Chrysiogenales</taxon>
        <taxon>Chrysiogenaceae</taxon>
        <taxon>Desulfurispirillum</taxon>
    </lineage>
</organism>
<dbReference type="InParanoid" id="E6W596"/>
<dbReference type="EMBL" id="CP002432">
    <property type="protein sequence ID" value="ADU67175.1"/>
    <property type="molecule type" value="Genomic_DNA"/>
</dbReference>
<dbReference type="AlphaFoldDB" id="E6W596"/>
<feature type="domain" description="Response regulatory" evidence="2">
    <location>
        <begin position="3"/>
        <end position="110"/>
    </location>
</feature>
<dbReference type="Gene3D" id="3.40.50.2300">
    <property type="match status" value="1"/>
</dbReference>
<dbReference type="RefSeq" id="WP_013507046.1">
    <property type="nucleotide sequence ID" value="NC_014836.1"/>
</dbReference>
<accession>E6W596</accession>
<dbReference type="KEGG" id="din:Selin_2460"/>